<dbReference type="GO" id="GO:0045259">
    <property type="term" value="C:proton-transporting ATP synthase complex"/>
    <property type="evidence" value="ECO:0007669"/>
    <property type="project" value="UniProtKB-KW"/>
</dbReference>
<evidence type="ECO:0000256" key="12">
    <source>
        <dbReference type="SAM" id="Phobius"/>
    </source>
</evidence>
<gene>
    <name evidence="13" type="primary">ATP6</name>
</gene>
<evidence type="ECO:0000313" key="13">
    <source>
        <dbReference type="EMBL" id="AHX97858.1"/>
    </source>
</evidence>
<dbReference type="Pfam" id="PF00119">
    <property type="entry name" value="ATP-synt_A"/>
    <property type="match status" value="1"/>
</dbReference>
<evidence type="ECO:0000256" key="6">
    <source>
        <dbReference type="ARBA" id="ARBA00022781"/>
    </source>
</evidence>
<evidence type="ECO:0000256" key="10">
    <source>
        <dbReference type="ARBA" id="ARBA00023310"/>
    </source>
</evidence>
<keyword evidence="13" id="KW-0496">Mitochondrion</keyword>
<evidence type="ECO:0000256" key="11">
    <source>
        <dbReference type="RuleBase" id="RU004450"/>
    </source>
</evidence>
<keyword evidence="7 12" id="KW-1133">Transmembrane helix</keyword>
<feature type="transmembrane region" description="Helical" evidence="12">
    <location>
        <begin position="123"/>
        <end position="143"/>
    </location>
</feature>
<evidence type="ECO:0000256" key="5">
    <source>
        <dbReference type="ARBA" id="ARBA00022692"/>
    </source>
</evidence>
<evidence type="ECO:0000256" key="1">
    <source>
        <dbReference type="ARBA" id="ARBA00004141"/>
    </source>
</evidence>
<evidence type="ECO:0000256" key="3">
    <source>
        <dbReference type="ARBA" id="ARBA00022448"/>
    </source>
</evidence>
<feature type="transmembrane region" description="Helical" evidence="12">
    <location>
        <begin position="183"/>
        <end position="216"/>
    </location>
</feature>
<keyword evidence="3" id="KW-0813">Transport</keyword>
<dbReference type="PANTHER" id="PTHR11410">
    <property type="entry name" value="ATP SYNTHASE SUBUNIT A"/>
    <property type="match status" value="1"/>
</dbReference>
<reference evidence="13" key="1">
    <citation type="submission" date="2014-02" db="EMBL/GenBank/DDBJ databases">
        <title>The comparative mitochondrial genomes from Braconidae subfamilies and the phylogeny of the Hymenoptera.</title>
        <authorList>
            <person name="Li Q."/>
            <person name="Wei S.J."/>
            <person name="Chen X.X."/>
        </authorList>
    </citation>
    <scope>NUCLEOTIDE SEQUENCE</scope>
</reference>
<dbReference type="AlphaFoldDB" id="A0A0U1WEJ6"/>
<proteinExistence type="inferred from homology"/>
<dbReference type="InterPro" id="IPR000568">
    <property type="entry name" value="ATP_synth_F0_asu"/>
</dbReference>
<feature type="transmembrane region" description="Helical" evidence="12">
    <location>
        <begin position="41"/>
        <end position="63"/>
    </location>
</feature>
<keyword evidence="10" id="KW-0066">ATP synthesis</keyword>
<keyword evidence="4" id="KW-0138">CF(0)</keyword>
<accession>A0A0U1WEJ6</accession>
<feature type="transmembrane region" description="Helical" evidence="12">
    <location>
        <begin position="69"/>
        <end position="90"/>
    </location>
</feature>
<keyword evidence="9 12" id="KW-0472">Membrane</keyword>
<evidence type="ECO:0000256" key="8">
    <source>
        <dbReference type="ARBA" id="ARBA00023065"/>
    </source>
</evidence>
<keyword evidence="5 12" id="KW-0812">Transmembrane</keyword>
<feature type="transmembrane region" description="Helical" evidence="12">
    <location>
        <begin position="97"/>
        <end position="117"/>
    </location>
</feature>
<dbReference type="NCBIfam" id="TIGR01131">
    <property type="entry name" value="ATP_synt_6_or_A"/>
    <property type="match status" value="1"/>
</dbReference>
<feature type="transmembrane region" description="Helical" evidence="12">
    <location>
        <begin position="155"/>
        <end position="177"/>
    </location>
</feature>
<dbReference type="GO" id="GO:0046933">
    <property type="term" value="F:proton-transporting ATP synthase activity, rotational mechanism"/>
    <property type="evidence" value="ECO:0007669"/>
    <property type="project" value="TreeGrafter"/>
</dbReference>
<dbReference type="CDD" id="cd00310">
    <property type="entry name" value="ATP-synt_Fo_a_6"/>
    <property type="match status" value="1"/>
</dbReference>
<dbReference type="InterPro" id="IPR045083">
    <property type="entry name" value="ATP_synth_F0_asu_bact/mt"/>
</dbReference>
<comment type="similarity">
    <text evidence="2">Belongs to the ATPase A chain family.</text>
</comment>
<sequence>MLNLFIVFDPSTFYMSMNWMSSILSMFMLPQMYWLLKSRLIWIYMYMFNLLLTEFKILLVYKFNIVNNLYFLIMFFYILLNNYLGLFMYIFTSSSHLVFSMWLTFSMWLSFMMFGWYKNMNFMFIHLVPLGTPFILMFFMVIIETLSNLIRPLTLCIRLTANMIAGHLLLVLLSIFIIDLINIYIMILILQIMLLILEMSVSIIQSYVFTILMILYMKEINYD</sequence>
<dbReference type="GO" id="GO:0005743">
    <property type="term" value="C:mitochondrial inner membrane"/>
    <property type="evidence" value="ECO:0007669"/>
    <property type="project" value="UniProtKB-SubCell"/>
</dbReference>
<organism evidence="13">
    <name type="scientific">Xiphozele sp. QL-2014</name>
    <dbReference type="NCBI Taxonomy" id="1491726"/>
    <lineage>
        <taxon>Eukaryota</taxon>
        <taxon>Metazoa</taxon>
        <taxon>Ecdysozoa</taxon>
        <taxon>Arthropoda</taxon>
        <taxon>Hexapoda</taxon>
        <taxon>Insecta</taxon>
        <taxon>Pterygota</taxon>
        <taxon>Neoptera</taxon>
        <taxon>Endopterygota</taxon>
        <taxon>Hymenoptera</taxon>
        <taxon>Apocrita</taxon>
        <taxon>Ichneumonoidea</taxon>
        <taxon>Braconidae</taxon>
        <taxon>Xiphozelinae</taxon>
        <taxon>Xiphozele</taxon>
    </lineage>
</organism>
<name>A0A0U1WEJ6_9HYME</name>
<keyword evidence="8" id="KW-0406">Ion transport</keyword>
<geneLocation type="mitochondrion" evidence="13"/>
<keyword evidence="6" id="KW-0375">Hydrogen ion transport</keyword>
<evidence type="ECO:0000256" key="7">
    <source>
        <dbReference type="ARBA" id="ARBA00022989"/>
    </source>
</evidence>
<dbReference type="InterPro" id="IPR035908">
    <property type="entry name" value="F0_ATP_A_sf"/>
</dbReference>
<evidence type="ECO:0000256" key="4">
    <source>
        <dbReference type="ARBA" id="ARBA00022547"/>
    </source>
</evidence>
<comment type="subcellular location">
    <subcellularLocation>
        <location evidence="1">Membrane</location>
        <topology evidence="1">Multi-pass membrane protein</topology>
    </subcellularLocation>
    <subcellularLocation>
        <location evidence="11">Mitochondrion inner membrane</location>
        <topology evidence="11">Multi-pass membrane protein</topology>
    </subcellularLocation>
</comment>
<dbReference type="Gene3D" id="1.20.120.220">
    <property type="entry name" value="ATP synthase, F0 complex, subunit A"/>
    <property type="match status" value="1"/>
</dbReference>
<dbReference type="PRINTS" id="PR00123">
    <property type="entry name" value="ATPASEA"/>
</dbReference>
<evidence type="ECO:0000256" key="2">
    <source>
        <dbReference type="ARBA" id="ARBA00006810"/>
    </source>
</evidence>
<protein>
    <recommendedName>
        <fullName evidence="11">ATP synthase subunit a</fullName>
    </recommendedName>
</protein>
<dbReference type="PANTHER" id="PTHR11410:SF0">
    <property type="entry name" value="ATP SYNTHASE SUBUNIT A"/>
    <property type="match status" value="1"/>
</dbReference>
<dbReference type="EMBL" id="KJ412476">
    <property type="protein sequence ID" value="AHX97858.1"/>
    <property type="molecule type" value="Genomic_DNA"/>
</dbReference>
<dbReference type="SUPFAM" id="SSF81336">
    <property type="entry name" value="F1F0 ATP synthase subunit A"/>
    <property type="match status" value="1"/>
</dbReference>
<feature type="transmembrane region" description="Helical" evidence="12">
    <location>
        <begin position="12"/>
        <end position="29"/>
    </location>
</feature>
<evidence type="ECO:0000256" key="9">
    <source>
        <dbReference type="ARBA" id="ARBA00023136"/>
    </source>
</evidence>